<organism evidence="4 5">
    <name type="scientific">Halosimplex pelagicum</name>
    <dbReference type="NCBI Taxonomy" id="869886"/>
    <lineage>
        <taxon>Archaea</taxon>
        <taxon>Methanobacteriati</taxon>
        <taxon>Methanobacteriota</taxon>
        <taxon>Stenosarchaea group</taxon>
        <taxon>Halobacteria</taxon>
        <taxon>Halobacteriales</taxon>
        <taxon>Haloarculaceae</taxon>
        <taxon>Halosimplex</taxon>
    </lineage>
</organism>
<feature type="domain" description="RCK C-terminal" evidence="3">
    <location>
        <begin position="302"/>
        <end position="380"/>
    </location>
</feature>
<evidence type="ECO:0000313" key="5">
    <source>
        <dbReference type="Proteomes" id="UP000509346"/>
    </source>
</evidence>
<keyword evidence="2" id="KW-1133">Transmembrane helix</keyword>
<evidence type="ECO:0000259" key="3">
    <source>
        <dbReference type="PROSITE" id="PS51202"/>
    </source>
</evidence>
<dbReference type="InterPro" id="IPR006037">
    <property type="entry name" value="RCK_C"/>
</dbReference>
<reference evidence="4 5" key="1">
    <citation type="submission" date="2020-07" db="EMBL/GenBank/DDBJ databases">
        <title>Halosimplex litoreum sp. nov. and Halosimplex rubrum sp. nov., isolated from different salt environments.</title>
        <authorList>
            <person name="Cui H."/>
        </authorList>
    </citation>
    <scope>NUCLEOTIDE SEQUENCE [LARGE SCALE GENOMIC DNA]</scope>
    <source>
        <strain evidence="4 5">R2</strain>
    </source>
</reference>
<name>A0A7D5T8X0_9EURY</name>
<accession>A0A7D5T8X0</accession>
<dbReference type="Proteomes" id="UP000509346">
    <property type="component" value="Chromosome"/>
</dbReference>
<dbReference type="Pfam" id="PF26501">
    <property type="entry name" value="DUF8167"/>
    <property type="match status" value="1"/>
</dbReference>
<keyword evidence="5" id="KW-1185">Reference proteome</keyword>
<keyword evidence="2" id="KW-0812">Transmembrane</keyword>
<dbReference type="InterPro" id="IPR058604">
    <property type="entry name" value="DUF8167_3rd"/>
</dbReference>
<feature type="region of interest" description="Disordered" evidence="1">
    <location>
        <begin position="375"/>
        <end position="424"/>
    </location>
</feature>
<dbReference type="EMBL" id="CP058909">
    <property type="protein sequence ID" value="QLH80149.1"/>
    <property type="molecule type" value="Genomic_DNA"/>
</dbReference>
<feature type="transmembrane region" description="Helical" evidence="2">
    <location>
        <begin position="46"/>
        <end position="66"/>
    </location>
</feature>
<evidence type="ECO:0000313" key="4">
    <source>
        <dbReference type="EMBL" id="QLH80149.1"/>
    </source>
</evidence>
<dbReference type="SUPFAM" id="SSF116726">
    <property type="entry name" value="TrkA C-terminal domain-like"/>
    <property type="match status" value="1"/>
</dbReference>
<dbReference type="RefSeq" id="WP_179919983.1">
    <property type="nucleotide sequence ID" value="NZ_CP058909.1"/>
</dbReference>
<dbReference type="Gene3D" id="3.30.70.1450">
    <property type="entry name" value="Regulator of K+ conductance, C-terminal domain"/>
    <property type="match status" value="1"/>
</dbReference>
<feature type="transmembrane region" description="Helical" evidence="2">
    <location>
        <begin position="17"/>
        <end position="39"/>
    </location>
</feature>
<dbReference type="OrthoDB" id="205214at2157"/>
<feature type="transmembrane region" description="Helical" evidence="2">
    <location>
        <begin position="81"/>
        <end position="100"/>
    </location>
</feature>
<dbReference type="Pfam" id="PF26502">
    <property type="entry name" value="DUF8167_2nd"/>
    <property type="match status" value="1"/>
</dbReference>
<dbReference type="InterPro" id="IPR036721">
    <property type="entry name" value="RCK_C_sf"/>
</dbReference>
<dbReference type="PROSITE" id="PS51202">
    <property type="entry name" value="RCK_C"/>
    <property type="match status" value="1"/>
</dbReference>
<keyword evidence="2" id="KW-0472">Membrane</keyword>
<feature type="compositionally biased region" description="Basic and acidic residues" evidence="1">
    <location>
        <begin position="375"/>
        <end position="399"/>
    </location>
</feature>
<gene>
    <name evidence="4" type="ORF">HZS54_00255</name>
</gene>
<protein>
    <submittedName>
        <fullName evidence="4">TrkA C-terminal domain-containing protein</fullName>
    </submittedName>
</protein>
<sequence length="424" mass="43986">MSVAVPLQLASEWTTTALLRILGFALYASVVAMGVSFLYRGYSTRPLPVGVGVVVGLSFVTMSLNIDAVARASIIGDTAKLHYATASYLLGVFAVGAVGADAGRRIGDHLAANVFDVTRVDAGGQVARLVQSAGLVVELELPETVDDIDGYPAVDGETKRALAGRRMRFPRRLSESKLESRLAARLERDFDVGHVHAAIESDLSVSSLAVGRRPSGIGPSLPPGTVAVAVEGDPAPDASTGDPVEVWTGGDEGGDLVATGKFRASVGDVATVAVGADDADAFDPGDSYRLVTRPDTAEDVNELVATVWEADETVTAVTVDEGDPLQGEFVDWLPVSVLTVVRDGEPIPFPADNETLAVGDTVYVLGTPAGLHRLAEYEPEREPGDRPAPDADGGERTADDDGGDDAAAEAGGDDGGLASMFSDD</sequence>
<dbReference type="AlphaFoldDB" id="A0A7D5T8X0"/>
<dbReference type="Pfam" id="PF26503">
    <property type="entry name" value="DUF8167_3rd"/>
    <property type="match status" value="1"/>
</dbReference>
<evidence type="ECO:0000256" key="2">
    <source>
        <dbReference type="SAM" id="Phobius"/>
    </source>
</evidence>
<evidence type="ECO:0000256" key="1">
    <source>
        <dbReference type="SAM" id="MobiDB-lite"/>
    </source>
</evidence>
<dbReference type="GeneID" id="56080974"/>
<proteinExistence type="predicted"/>
<dbReference type="InterPro" id="IPR058480">
    <property type="entry name" value="DUF8167_N"/>
</dbReference>
<dbReference type="InterPro" id="IPR058603">
    <property type="entry name" value="DUF8167_2nd"/>
</dbReference>
<dbReference type="GO" id="GO:0008324">
    <property type="term" value="F:monoatomic cation transmembrane transporter activity"/>
    <property type="evidence" value="ECO:0007669"/>
    <property type="project" value="InterPro"/>
</dbReference>
<dbReference type="GO" id="GO:0006813">
    <property type="term" value="P:potassium ion transport"/>
    <property type="evidence" value="ECO:0007669"/>
    <property type="project" value="InterPro"/>
</dbReference>
<dbReference type="KEGG" id="hpel:HZS54_00255"/>
<dbReference type="Pfam" id="PF02080">
    <property type="entry name" value="TrkA_C"/>
    <property type="match status" value="1"/>
</dbReference>